<dbReference type="InterPro" id="IPR000014">
    <property type="entry name" value="PAS"/>
</dbReference>
<dbReference type="Proteomes" id="UP001172082">
    <property type="component" value="Unassembled WGS sequence"/>
</dbReference>
<protein>
    <submittedName>
        <fullName evidence="5">PAS domain S-box protein</fullName>
    </submittedName>
</protein>
<dbReference type="InterPro" id="IPR029016">
    <property type="entry name" value="GAF-like_dom_sf"/>
</dbReference>
<dbReference type="NCBIfam" id="TIGR00229">
    <property type="entry name" value="sensory_box"/>
    <property type="match status" value="1"/>
</dbReference>
<feature type="coiled-coil region" evidence="1">
    <location>
        <begin position="485"/>
        <end position="526"/>
    </location>
</feature>
<dbReference type="Pfam" id="PF13185">
    <property type="entry name" value="GAF_2"/>
    <property type="match status" value="1"/>
</dbReference>
<dbReference type="InterPro" id="IPR003018">
    <property type="entry name" value="GAF"/>
</dbReference>
<dbReference type="PANTHER" id="PTHR24422:SF10">
    <property type="entry name" value="CHEMOTAXIS PROTEIN METHYLTRANSFERASE 2"/>
    <property type="match status" value="1"/>
</dbReference>
<dbReference type="SMART" id="SM00065">
    <property type="entry name" value="GAF"/>
    <property type="match status" value="1"/>
</dbReference>
<dbReference type="CDD" id="cd00130">
    <property type="entry name" value="PAS"/>
    <property type="match status" value="1"/>
</dbReference>
<evidence type="ECO:0000259" key="3">
    <source>
        <dbReference type="PROSITE" id="PS50113"/>
    </source>
</evidence>
<dbReference type="SUPFAM" id="SSF158472">
    <property type="entry name" value="HAMP domain-like"/>
    <property type="match status" value="1"/>
</dbReference>
<feature type="domain" description="HAMP" evidence="4">
    <location>
        <begin position="221"/>
        <end position="275"/>
    </location>
</feature>
<dbReference type="SUPFAM" id="SSF55781">
    <property type="entry name" value="GAF domain-like"/>
    <property type="match status" value="1"/>
</dbReference>
<dbReference type="Pfam" id="PF13426">
    <property type="entry name" value="PAS_9"/>
    <property type="match status" value="1"/>
</dbReference>
<dbReference type="InterPro" id="IPR000700">
    <property type="entry name" value="PAS-assoc_C"/>
</dbReference>
<evidence type="ECO:0000313" key="6">
    <source>
        <dbReference type="Proteomes" id="UP001172082"/>
    </source>
</evidence>
<reference evidence="5" key="1">
    <citation type="submission" date="2023-06" db="EMBL/GenBank/DDBJ databases">
        <title>Genomic of Parafulvivirga corallium.</title>
        <authorList>
            <person name="Wang G."/>
        </authorList>
    </citation>
    <scope>NUCLEOTIDE SEQUENCE</scope>
    <source>
        <strain evidence="5">BMA10</strain>
    </source>
</reference>
<dbReference type="InterPro" id="IPR003660">
    <property type="entry name" value="HAMP_dom"/>
</dbReference>
<evidence type="ECO:0000259" key="2">
    <source>
        <dbReference type="PROSITE" id="PS50112"/>
    </source>
</evidence>
<proteinExistence type="predicted"/>
<dbReference type="PROSITE" id="PS50112">
    <property type="entry name" value="PAS"/>
    <property type="match status" value="1"/>
</dbReference>
<dbReference type="RefSeq" id="WP_346752087.1">
    <property type="nucleotide sequence ID" value="NZ_JAUJEA010000003.1"/>
</dbReference>
<dbReference type="Gene3D" id="3.30.450.40">
    <property type="match status" value="1"/>
</dbReference>
<feature type="domain" description="PAS" evidence="2">
    <location>
        <begin position="547"/>
        <end position="596"/>
    </location>
</feature>
<keyword evidence="1" id="KW-0175">Coiled coil</keyword>
<evidence type="ECO:0000256" key="1">
    <source>
        <dbReference type="SAM" id="Coils"/>
    </source>
</evidence>
<gene>
    <name evidence="5" type="ORF">QQ008_11840</name>
</gene>
<feature type="domain" description="PAC" evidence="3">
    <location>
        <begin position="599"/>
        <end position="651"/>
    </location>
</feature>
<dbReference type="PROSITE" id="PS50885">
    <property type="entry name" value="HAMP"/>
    <property type="match status" value="1"/>
</dbReference>
<evidence type="ECO:0000259" key="4">
    <source>
        <dbReference type="PROSITE" id="PS50885"/>
    </source>
</evidence>
<dbReference type="Gene3D" id="3.30.450.20">
    <property type="entry name" value="PAS domain"/>
    <property type="match status" value="1"/>
</dbReference>
<sequence>MNKIKFSIGNKILSGFLLLILIFTINAAISVLTINKNDSLIEDMSEVITPSVNALQEFKFLVTRSKMLVTNWVYLQSNEEDKEALKELHNFDYPELKEELTKLKMNWGNEELQSRMDSVFIDFEVLLQVEQEKVMSQLVTFDHYEDPFIKLTAAEAIESEVLPQSSQIMESLEKISVEIYEQDVELEAIIIDASDSLARTTMALAIVTIVLGLLGAIWMARSITKPINFIKEIVIKLGKGELPDEDQNHQFNRDEIGEMATAVDNLVSGLRSTSSFAESIGKGNYDAEFEPLSENDVLGNALIEMKNNLYEVAEEDKKRNWSTSGLAKFGDILRSNNDNIERLSDDIIVNLVKYMDCNQGGLFIVNDNDSEEPYLHLIACYAWDRKKYVDQKVYLGEGLTGQAWMEKDTIYITEVPEDYITITSGLGASNPKSILITPLKINDEVFGVIELASFREFTSHEVEFVEKIAESIASTISSVKINEKTQRLLEESTEMTEQMRSQEEEMRQNMEELQATQEEMQRNQIETQGIIEAVNVSLAKAEYKPTGEMIDANDKFLTIFGYELDEVQGRHHAMFVTEEEKDSDAYRLFWEDVRGGISKTGEFERKKRDGSSIWIRANYSPIKNSNGELTKVLCLAVDITEYKVKLEEIASQS</sequence>
<accession>A0ABT8KPA8</accession>
<dbReference type="InterPro" id="IPR001610">
    <property type="entry name" value="PAC"/>
</dbReference>
<dbReference type="SUPFAM" id="SSF55785">
    <property type="entry name" value="PYP-like sensor domain (PAS domain)"/>
    <property type="match status" value="1"/>
</dbReference>
<dbReference type="PANTHER" id="PTHR24422">
    <property type="entry name" value="CHEMOTAXIS PROTEIN METHYLTRANSFERASE"/>
    <property type="match status" value="1"/>
</dbReference>
<dbReference type="SMART" id="SM00086">
    <property type="entry name" value="PAC"/>
    <property type="match status" value="1"/>
</dbReference>
<keyword evidence="6" id="KW-1185">Reference proteome</keyword>
<dbReference type="InterPro" id="IPR035965">
    <property type="entry name" value="PAS-like_dom_sf"/>
</dbReference>
<name>A0ABT8KPA8_9BACT</name>
<evidence type="ECO:0000313" key="5">
    <source>
        <dbReference type="EMBL" id="MDN5202064.1"/>
    </source>
</evidence>
<organism evidence="5 6">
    <name type="scientific">Splendidivirga corallicola</name>
    <dbReference type="NCBI Taxonomy" id="3051826"/>
    <lineage>
        <taxon>Bacteria</taxon>
        <taxon>Pseudomonadati</taxon>
        <taxon>Bacteroidota</taxon>
        <taxon>Cytophagia</taxon>
        <taxon>Cytophagales</taxon>
        <taxon>Splendidivirgaceae</taxon>
        <taxon>Splendidivirga</taxon>
    </lineage>
</organism>
<dbReference type="PROSITE" id="PS50113">
    <property type="entry name" value="PAC"/>
    <property type="match status" value="1"/>
</dbReference>
<dbReference type="Gene3D" id="6.10.340.10">
    <property type="match status" value="1"/>
</dbReference>
<dbReference type="EMBL" id="JAUJEA010000003">
    <property type="protein sequence ID" value="MDN5202064.1"/>
    <property type="molecule type" value="Genomic_DNA"/>
</dbReference>
<dbReference type="InterPro" id="IPR050903">
    <property type="entry name" value="Bact_Chemotaxis_MeTrfase"/>
</dbReference>
<comment type="caution">
    <text evidence="5">The sequence shown here is derived from an EMBL/GenBank/DDBJ whole genome shotgun (WGS) entry which is preliminary data.</text>
</comment>